<protein>
    <submittedName>
        <fullName evidence="2">Uncharacterized protein</fullName>
    </submittedName>
</protein>
<comment type="caution">
    <text evidence="2">The sequence shown here is derived from an EMBL/GenBank/DDBJ whole genome shotgun (WGS) entry which is preliminary data.</text>
</comment>
<proteinExistence type="predicted"/>
<dbReference type="AlphaFoldDB" id="A0A246K3R5"/>
<feature type="transmembrane region" description="Helical" evidence="1">
    <location>
        <begin position="23"/>
        <end position="47"/>
    </location>
</feature>
<name>A0A246K3R5_9SPHN</name>
<dbReference type="Proteomes" id="UP000197097">
    <property type="component" value="Unassembled WGS sequence"/>
</dbReference>
<evidence type="ECO:0000313" key="3">
    <source>
        <dbReference type="Proteomes" id="UP000197097"/>
    </source>
</evidence>
<organism evidence="2 3">
    <name type="scientific">Sphingopyxis witflariensis</name>
    <dbReference type="NCBI Taxonomy" id="173675"/>
    <lineage>
        <taxon>Bacteria</taxon>
        <taxon>Pseudomonadati</taxon>
        <taxon>Pseudomonadota</taxon>
        <taxon>Alphaproteobacteria</taxon>
        <taxon>Sphingomonadales</taxon>
        <taxon>Sphingomonadaceae</taxon>
        <taxon>Sphingopyxis</taxon>
    </lineage>
</organism>
<keyword evidence="1" id="KW-0472">Membrane</keyword>
<keyword evidence="1" id="KW-0812">Transmembrane</keyword>
<keyword evidence="3" id="KW-1185">Reference proteome</keyword>
<gene>
    <name evidence="2" type="ORF">CDQ91_05535</name>
</gene>
<reference evidence="2 3" key="1">
    <citation type="journal article" date="2002" name="Int. J. Syst. Evol. Microbiol.">
        <title>Sphingopyxis witflariensis sp. nov., isolated from activated sludge.</title>
        <authorList>
            <person name="Kampfer P."/>
            <person name="Witzenberger R."/>
            <person name="Denner E.B."/>
            <person name="Busse H.J."/>
            <person name="Neef A."/>
        </authorList>
    </citation>
    <scope>NUCLEOTIDE SEQUENCE [LARGE SCALE GENOMIC DNA]</scope>
    <source>
        <strain evidence="2 3">DSM 14551</strain>
    </source>
</reference>
<evidence type="ECO:0000313" key="2">
    <source>
        <dbReference type="EMBL" id="OWR00223.1"/>
    </source>
</evidence>
<accession>A0A246K3R5</accession>
<dbReference type="EMBL" id="NISJ01000002">
    <property type="protein sequence ID" value="OWR00223.1"/>
    <property type="molecule type" value="Genomic_DNA"/>
</dbReference>
<sequence>MVVYAGPTYAGIQAVVDDRMRAFASAITLFCLASVGIATGTFLAGLLSDQLAATHGANSLRIALIILTPYHPHGWPFTISSLRIIWVSRMMGRGTRQFSEAPVLCESFVLL</sequence>
<evidence type="ECO:0000256" key="1">
    <source>
        <dbReference type="SAM" id="Phobius"/>
    </source>
</evidence>
<keyword evidence="1" id="KW-1133">Transmembrane helix</keyword>